<keyword evidence="2" id="KW-1185">Reference proteome</keyword>
<gene>
    <name evidence="1" type="ORF">LshimejAT787_0402620</name>
</gene>
<dbReference type="EMBL" id="BRPK01000004">
    <property type="protein sequence ID" value="GLB37211.1"/>
    <property type="molecule type" value="Genomic_DNA"/>
</dbReference>
<proteinExistence type="predicted"/>
<reference evidence="1" key="1">
    <citation type="submission" date="2022-07" db="EMBL/GenBank/DDBJ databases">
        <title>The genome of Lyophyllum shimeji provides insight into the initial evolution of ectomycorrhizal fungal genome.</title>
        <authorList>
            <person name="Kobayashi Y."/>
            <person name="Shibata T."/>
            <person name="Hirakawa H."/>
            <person name="Shigenobu S."/>
            <person name="Nishiyama T."/>
            <person name="Yamada A."/>
            <person name="Hasebe M."/>
            <person name="Kawaguchi M."/>
        </authorList>
    </citation>
    <scope>NUCLEOTIDE SEQUENCE</scope>
    <source>
        <strain evidence="1">AT787</strain>
    </source>
</reference>
<accession>A0A9P3UND4</accession>
<comment type="caution">
    <text evidence="1">The sequence shown here is derived from an EMBL/GenBank/DDBJ whole genome shotgun (WGS) entry which is preliminary data.</text>
</comment>
<dbReference type="AlphaFoldDB" id="A0A9P3UND4"/>
<organism evidence="1 2">
    <name type="scientific">Lyophyllum shimeji</name>
    <name type="common">Hon-shimeji</name>
    <name type="synonym">Tricholoma shimeji</name>
    <dbReference type="NCBI Taxonomy" id="47721"/>
    <lineage>
        <taxon>Eukaryota</taxon>
        <taxon>Fungi</taxon>
        <taxon>Dikarya</taxon>
        <taxon>Basidiomycota</taxon>
        <taxon>Agaricomycotina</taxon>
        <taxon>Agaricomycetes</taxon>
        <taxon>Agaricomycetidae</taxon>
        <taxon>Agaricales</taxon>
        <taxon>Tricholomatineae</taxon>
        <taxon>Lyophyllaceae</taxon>
        <taxon>Lyophyllum</taxon>
    </lineage>
</organism>
<dbReference type="Proteomes" id="UP001063166">
    <property type="component" value="Unassembled WGS sequence"/>
</dbReference>
<evidence type="ECO:0000313" key="2">
    <source>
        <dbReference type="Proteomes" id="UP001063166"/>
    </source>
</evidence>
<protein>
    <submittedName>
        <fullName evidence="1">Uncharacterized protein</fullName>
    </submittedName>
</protein>
<evidence type="ECO:0000313" key="1">
    <source>
        <dbReference type="EMBL" id="GLB37211.1"/>
    </source>
</evidence>
<name>A0A9P3UND4_LYOSH</name>
<sequence length="136" mass="14977">MPTIDIDEIPESFVMVSVGNKNLLLPRHFLPLLLRYLDEPNASSIAAAPGGSTASTNEPDDSLRTAIVKERIQLITEAEQLHVEHGISIAAAMEMIYVRELIQLETIGNAKTALTQLRREVEAIPPPPFRLVTLVL</sequence>